<evidence type="ECO:0000256" key="1">
    <source>
        <dbReference type="ARBA" id="ARBA00022801"/>
    </source>
</evidence>
<gene>
    <name evidence="4" type="ORF">E0L93_13925</name>
</gene>
<dbReference type="InterPro" id="IPR008979">
    <property type="entry name" value="Galactose-bd-like_sf"/>
</dbReference>
<feature type="domain" description="Xaa-Pro dipeptidyl-peptidase C-terminal" evidence="3">
    <location>
        <begin position="320"/>
        <end position="571"/>
    </location>
</feature>
<evidence type="ECO:0000313" key="5">
    <source>
        <dbReference type="Proteomes" id="UP000295244"/>
    </source>
</evidence>
<dbReference type="Pfam" id="PF08530">
    <property type="entry name" value="PepX_C"/>
    <property type="match status" value="1"/>
</dbReference>
<keyword evidence="1 4" id="KW-0378">Hydrolase</keyword>
<evidence type="ECO:0000259" key="3">
    <source>
        <dbReference type="SMART" id="SM00939"/>
    </source>
</evidence>
<evidence type="ECO:0000313" key="4">
    <source>
        <dbReference type="EMBL" id="TCJ14833.1"/>
    </source>
</evidence>
<evidence type="ECO:0000256" key="2">
    <source>
        <dbReference type="SAM" id="MobiDB-lite"/>
    </source>
</evidence>
<dbReference type="InterPro" id="IPR050585">
    <property type="entry name" value="Xaa-Pro_dipeptidyl-ppase/CocE"/>
</dbReference>
<dbReference type="Gene3D" id="2.60.120.260">
    <property type="entry name" value="Galactose-binding domain-like"/>
    <property type="match status" value="1"/>
</dbReference>
<proteinExistence type="predicted"/>
<feature type="compositionally biased region" description="Polar residues" evidence="2">
    <location>
        <begin position="530"/>
        <end position="545"/>
    </location>
</feature>
<dbReference type="PANTHER" id="PTHR43056">
    <property type="entry name" value="PEPTIDASE S9 PROLYL OLIGOPEPTIDASE"/>
    <property type="match status" value="1"/>
</dbReference>
<dbReference type="SUPFAM" id="SSF49785">
    <property type="entry name" value="Galactose-binding domain-like"/>
    <property type="match status" value="1"/>
</dbReference>
<keyword evidence="5" id="KW-1185">Reference proteome</keyword>
<protein>
    <submittedName>
        <fullName evidence="4">CocE/NonD family hydrolase</fullName>
    </submittedName>
</protein>
<dbReference type="SUPFAM" id="SSF53474">
    <property type="entry name" value="alpha/beta-Hydrolases"/>
    <property type="match status" value="1"/>
</dbReference>
<dbReference type="InterPro" id="IPR000383">
    <property type="entry name" value="Xaa-Pro-like_dom"/>
</dbReference>
<dbReference type="SMART" id="SM00939">
    <property type="entry name" value="PepX_C"/>
    <property type="match status" value="1"/>
</dbReference>
<dbReference type="RefSeq" id="WP_132692685.1">
    <property type="nucleotide sequence ID" value="NZ_SKBU01000031.1"/>
</dbReference>
<dbReference type="GO" id="GO:0008239">
    <property type="term" value="F:dipeptidyl-peptidase activity"/>
    <property type="evidence" value="ECO:0007669"/>
    <property type="project" value="InterPro"/>
</dbReference>
<organism evidence="4 5">
    <name type="scientific">Rubrobacter taiwanensis</name>
    <dbReference type="NCBI Taxonomy" id="185139"/>
    <lineage>
        <taxon>Bacteria</taxon>
        <taxon>Bacillati</taxon>
        <taxon>Actinomycetota</taxon>
        <taxon>Rubrobacteria</taxon>
        <taxon>Rubrobacterales</taxon>
        <taxon>Rubrobacteraceae</taxon>
        <taxon>Rubrobacter</taxon>
    </lineage>
</organism>
<dbReference type="Pfam" id="PF02129">
    <property type="entry name" value="Peptidase_S15"/>
    <property type="match status" value="1"/>
</dbReference>
<sequence length="577" mass="63314">MEVTVQYNVPARMRDGVTLMSNVFRPASGGPYPVLLTRLPYGKDLPRDTTYFDPLRAASRGYIVVVQDVRGRFASGGEFGSFPQETEDGYDTVEWAAKLPGSDGRVGMWGLSYFGKTQWHAATARPPSLVSLAPGQTWGNHLNGASLRGGVQELGLIQYWAQGAIAPHTLFRRYAGDEEQIGKRLPELIRTIDELLAGGGYEALPLSKLPDPEGLLPALGLGRGVEDGVWEAVNIDGKYGRIQVPAYHIGGWYDCFIGETLRQYEAMKERSAESGMRPPRLLVGPWTHADFGSTQGDLDFGFASSGLFIDARGDLTDRQLRWFDATLKGEERALEGTPPVEVFVMGENRWRGYGEWPVPGAREESWHLQPGGGLSRRAPQKGEPGEYYYDPEDPVPTLGGATLLPPIHGSGALDQRGIEARDDVLTYTSEPLESDYTVLGRVWATLYTASSAPDTDFVVRLVDVHPDGKAIVLADGIIRASARESYPAPGVIRASRPEPIEPGRVYEYCVDLWATGNTFKRGHRVRVDVTSSSHPRWERNPNTGESAGRSGRTAVARQRIFHGPEHPSRVTLTVVDG</sequence>
<dbReference type="Proteomes" id="UP000295244">
    <property type="component" value="Unassembled WGS sequence"/>
</dbReference>
<name>A0A4R1BCS0_9ACTN</name>
<accession>A0A4R1BCS0</accession>
<dbReference type="InterPro" id="IPR005674">
    <property type="entry name" value="CocE/Ser_esterase"/>
</dbReference>
<feature type="region of interest" description="Disordered" evidence="2">
    <location>
        <begin position="364"/>
        <end position="389"/>
    </location>
</feature>
<dbReference type="InterPro" id="IPR029058">
    <property type="entry name" value="AB_hydrolase_fold"/>
</dbReference>
<dbReference type="NCBIfam" id="TIGR00976">
    <property type="entry name" value="CocE_NonD"/>
    <property type="match status" value="1"/>
</dbReference>
<dbReference type="AlphaFoldDB" id="A0A4R1BCS0"/>
<reference evidence="4 5" key="1">
    <citation type="submission" date="2019-03" db="EMBL/GenBank/DDBJ databases">
        <title>Whole genome sequence of a novel Rubrobacter taiwanensis strain, isolated from Yellowstone National Park.</title>
        <authorList>
            <person name="Freed S."/>
            <person name="Ramaley R.F."/>
            <person name="Kyndt J.A."/>
        </authorList>
    </citation>
    <scope>NUCLEOTIDE SEQUENCE [LARGE SCALE GENOMIC DNA]</scope>
    <source>
        <strain evidence="4 5">Yellowstone</strain>
    </source>
</reference>
<dbReference type="PANTHER" id="PTHR43056:SF10">
    <property type="entry name" value="COCE_NOND FAMILY, PUTATIVE (AFU_ORTHOLOGUE AFUA_7G00600)-RELATED"/>
    <property type="match status" value="1"/>
</dbReference>
<comment type="caution">
    <text evidence="4">The sequence shown here is derived from an EMBL/GenBank/DDBJ whole genome shotgun (WGS) entry which is preliminary data.</text>
</comment>
<dbReference type="Gene3D" id="1.10.3020.10">
    <property type="entry name" value="alpha-amino acid ester hydrolase ( Helical cap domain)"/>
    <property type="match status" value="1"/>
</dbReference>
<dbReference type="OrthoDB" id="5240615at2"/>
<dbReference type="Gene3D" id="3.40.50.1820">
    <property type="entry name" value="alpha/beta hydrolase"/>
    <property type="match status" value="1"/>
</dbReference>
<dbReference type="EMBL" id="SKBU01000031">
    <property type="protein sequence ID" value="TCJ14833.1"/>
    <property type="molecule type" value="Genomic_DNA"/>
</dbReference>
<feature type="region of interest" description="Disordered" evidence="2">
    <location>
        <begin position="530"/>
        <end position="553"/>
    </location>
</feature>
<dbReference type="InterPro" id="IPR013736">
    <property type="entry name" value="Xaa-Pro_dipept_C"/>
</dbReference>